<evidence type="ECO:0000259" key="2">
    <source>
        <dbReference type="Pfam" id="PF08241"/>
    </source>
</evidence>
<sequence>MRRFSADYLERTREGMWADSREALADLDLANRERVVDVGSGTGELTRVLADEAAPETEVVGVDADPDLLAVAGDATDGPVLAGDATRLPLRDGVADLVVCQALLVNLPEPREAIREFARVSSDLVAAVEPDNADVGVESTVDAEAPLEAEVRAAYLDGVATDVALGDRARELFTAAGLSDVRTRRYHHEKRVEPPYDEGDLQDAARKASGAGLADHETELRRALGDEGYDDVRRRWREMGREVVRAMQEERYRRVELVPFDVTVGRVPAATGNGSEDGAGPPNRSPGEN</sequence>
<organism evidence="3 4">
    <name type="scientific">Halobium salinum</name>
    <dbReference type="NCBI Taxonomy" id="1364940"/>
    <lineage>
        <taxon>Archaea</taxon>
        <taxon>Methanobacteriati</taxon>
        <taxon>Methanobacteriota</taxon>
        <taxon>Stenosarchaea group</taxon>
        <taxon>Halobacteria</taxon>
        <taxon>Halobacteriales</taxon>
        <taxon>Haloferacaceae</taxon>
        <taxon>Halobium</taxon>
    </lineage>
</organism>
<dbReference type="EC" id="2.1.1.-" evidence="3"/>
<dbReference type="GO" id="GO:0008168">
    <property type="term" value="F:methyltransferase activity"/>
    <property type="evidence" value="ECO:0007669"/>
    <property type="project" value="UniProtKB-KW"/>
</dbReference>
<dbReference type="RefSeq" id="WP_390208732.1">
    <property type="nucleotide sequence ID" value="NZ_JBHSDS010000006.1"/>
</dbReference>
<dbReference type="GO" id="GO:0032259">
    <property type="term" value="P:methylation"/>
    <property type="evidence" value="ECO:0007669"/>
    <property type="project" value="UniProtKB-KW"/>
</dbReference>
<gene>
    <name evidence="3" type="ORF">ACFO0N_11090</name>
</gene>
<proteinExistence type="predicted"/>
<protein>
    <submittedName>
        <fullName evidence="3">Class I SAM-dependent methyltransferase</fullName>
        <ecNumber evidence="3">2.1.1.-</ecNumber>
    </submittedName>
</protein>
<dbReference type="Pfam" id="PF08241">
    <property type="entry name" value="Methyltransf_11"/>
    <property type="match status" value="1"/>
</dbReference>
<dbReference type="AlphaFoldDB" id="A0ABD5PCP4"/>
<reference evidence="3 4" key="1">
    <citation type="journal article" date="2019" name="Int. J. Syst. Evol. Microbiol.">
        <title>The Global Catalogue of Microorganisms (GCM) 10K type strain sequencing project: providing services to taxonomists for standard genome sequencing and annotation.</title>
        <authorList>
            <consortium name="The Broad Institute Genomics Platform"/>
            <consortium name="The Broad Institute Genome Sequencing Center for Infectious Disease"/>
            <person name="Wu L."/>
            <person name="Ma J."/>
        </authorList>
    </citation>
    <scope>NUCLEOTIDE SEQUENCE [LARGE SCALE GENOMIC DNA]</scope>
    <source>
        <strain evidence="3 4">CGMCC 1.12553</strain>
    </source>
</reference>
<dbReference type="Gene3D" id="3.40.50.150">
    <property type="entry name" value="Vaccinia Virus protein VP39"/>
    <property type="match status" value="1"/>
</dbReference>
<feature type="region of interest" description="Disordered" evidence="1">
    <location>
        <begin position="265"/>
        <end position="289"/>
    </location>
</feature>
<evidence type="ECO:0000313" key="3">
    <source>
        <dbReference type="EMBL" id="MFC4358484.1"/>
    </source>
</evidence>
<dbReference type="InterPro" id="IPR029063">
    <property type="entry name" value="SAM-dependent_MTases_sf"/>
</dbReference>
<dbReference type="InterPro" id="IPR013216">
    <property type="entry name" value="Methyltransf_11"/>
</dbReference>
<accession>A0ABD5PCP4</accession>
<keyword evidence="3" id="KW-0489">Methyltransferase</keyword>
<evidence type="ECO:0000313" key="4">
    <source>
        <dbReference type="Proteomes" id="UP001595921"/>
    </source>
</evidence>
<dbReference type="PANTHER" id="PTHR43591">
    <property type="entry name" value="METHYLTRANSFERASE"/>
    <property type="match status" value="1"/>
</dbReference>
<evidence type="ECO:0000256" key="1">
    <source>
        <dbReference type="SAM" id="MobiDB-lite"/>
    </source>
</evidence>
<name>A0ABD5PCP4_9EURY</name>
<dbReference type="SUPFAM" id="SSF53335">
    <property type="entry name" value="S-adenosyl-L-methionine-dependent methyltransferases"/>
    <property type="match status" value="1"/>
</dbReference>
<feature type="region of interest" description="Disordered" evidence="1">
    <location>
        <begin position="190"/>
        <end position="214"/>
    </location>
</feature>
<dbReference type="CDD" id="cd02440">
    <property type="entry name" value="AdoMet_MTases"/>
    <property type="match status" value="1"/>
</dbReference>
<dbReference type="PANTHER" id="PTHR43591:SF24">
    <property type="entry name" value="2-METHOXY-6-POLYPRENYL-1,4-BENZOQUINOL METHYLASE, MITOCHONDRIAL"/>
    <property type="match status" value="1"/>
</dbReference>
<feature type="domain" description="Methyltransferase type 11" evidence="2">
    <location>
        <begin position="36"/>
        <end position="120"/>
    </location>
</feature>
<keyword evidence="4" id="KW-1185">Reference proteome</keyword>
<dbReference type="EMBL" id="JBHSDS010000006">
    <property type="protein sequence ID" value="MFC4358484.1"/>
    <property type="molecule type" value="Genomic_DNA"/>
</dbReference>
<keyword evidence="3" id="KW-0808">Transferase</keyword>
<dbReference type="Proteomes" id="UP001595921">
    <property type="component" value="Unassembled WGS sequence"/>
</dbReference>
<comment type="caution">
    <text evidence="3">The sequence shown here is derived from an EMBL/GenBank/DDBJ whole genome shotgun (WGS) entry which is preliminary data.</text>
</comment>